<keyword evidence="14" id="KW-1185">Reference proteome</keyword>
<evidence type="ECO:0000256" key="9">
    <source>
        <dbReference type="ARBA" id="ARBA00023004"/>
    </source>
</evidence>
<evidence type="ECO:0000256" key="12">
    <source>
        <dbReference type="SAM" id="MobiDB-lite"/>
    </source>
</evidence>
<evidence type="ECO:0000256" key="10">
    <source>
        <dbReference type="ARBA" id="ARBA00023033"/>
    </source>
</evidence>
<keyword evidence="7" id="KW-1133">Transmembrane helix</keyword>
<evidence type="ECO:0000256" key="7">
    <source>
        <dbReference type="ARBA" id="ARBA00022989"/>
    </source>
</evidence>
<reference evidence="14" key="1">
    <citation type="journal article" date="2020" name="Nat. Commun.">
        <title>Genome assembly of wild tea tree DASZ reveals pedigree and selection history of tea varieties.</title>
        <authorList>
            <person name="Zhang W."/>
            <person name="Zhang Y."/>
            <person name="Qiu H."/>
            <person name="Guo Y."/>
            <person name="Wan H."/>
            <person name="Zhang X."/>
            <person name="Scossa F."/>
            <person name="Alseekh S."/>
            <person name="Zhang Q."/>
            <person name="Wang P."/>
            <person name="Xu L."/>
            <person name="Schmidt M.H."/>
            <person name="Jia X."/>
            <person name="Li D."/>
            <person name="Zhu A."/>
            <person name="Guo F."/>
            <person name="Chen W."/>
            <person name="Ni D."/>
            <person name="Usadel B."/>
            <person name="Fernie A.R."/>
            <person name="Wen W."/>
        </authorList>
    </citation>
    <scope>NUCLEOTIDE SEQUENCE [LARGE SCALE GENOMIC DNA]</scope>
    <source>
        <strain evidence="14">cv. G240</strain>
    </source>
</reference>
<evidence type="ECO:0000256" key="4">
    <source>
        <dbReference type="ARBA" id="ARBA00022617"/>
    </source>
</evidence>
<dbReference type="SUPFAM" id="SSF48264">
    <property type="entry name" value="Cytochrome P450"/>
    <property type="match status" value="1"/>
</dbReference>
<evidence type="ECO:0000313" key="13">
    <source>
        <dbReference type="EMBL" id="KAF5955735.1"/>
    </source>
</evidence>
<keyword evidence="4" id="KW-0349">Heme</keyword>
<dbReference type="InterPro" id="IPR001128">
    <property type="entry name" value="Cyt_P450"/>
</dbReference>
<dbReference type="EMBL" id="JACBKZ010000003">
    <property type="protein sequence ID" value="KAF5955735.1"/>
    <property type="molecule type" value="Genomic_DNA"/>
</dbReference>
<evidence type="ECO:0008006" key="15">
    <source>
        <dbReference type="Google" id="ProtNLM"/>
    </source>
</evidence>
<keyword evidence="8" id="KW-0560">Oxidoreductase</keyword>
<dbReference type="Proteomes" id="UP000593564">
    <property type="component" value="Unassembled WGS sequence"/>
</dbReference>
<dbReference type="GO" id="GO:0004497">
    <property type="term" value="F:monooxygenase activity"/>
    <property type="evidence" value="ECO:0007669"/>
    <property type="project" value="UniProtKB-KW"/>
</dbReference>
<reference evidence="13 14" key="2">
    <citation type="submission" date="2020-07" db="EMBL/GenBank/DDBJ databases">
        <title>Genome assembly of wild tea tree DASZ reveals pedigree and selection history of tea varieties.</title>
        <authorList>
            <person name="Zhang W."/>
        </authorList>
    </citation>
    <scope>NUCLEOTIDE SEQUENCE [LARGE SCALE GENOMIC DNA]</scope>
    <source>
        <strain evidence="14">cv. G240</strain>
        <tissue evidence="13">Leaf</tissue>
    </source>
</reference>
<evidence type="ECO:0000313" key="14">
    <source>
        <dbReference type="Proteomes" id="UP000593564"/>
    </source>
</evidence>
<accession>A0A7J7HT86</accession>
<dbReference type="Gene3D" id="1.10.630.10">
    <property type="entry name" value="Cytochrome P450"/>
    <property type="match status" value="1"/>
</dbReference>
<dbReference type="GO" id="GO:0005506">
    <property type="term" value="F:iron ion binding"/>
    <property type="evidence" value="ECO:0007669"/>
    <property type="project" value="InterPro"/>
</dbReference>
<dbReference type="InterPro" id="IPR036396">
    <property type="entry name" value="Cyt_P450_sf"/>
</dbReference>
<organism evidence="13 14">
    <name type="scientific">Camellia sinensis</name>
    <name type="common">Tea plant</name>
    <name type="synonym">Thea sinensis</name>
    <dbReference type="NCBI Taxonomy" id="4442"/>
    <lineage>
        <taxon>Eukaryota</taxon>
        <taxon>Viridiplantae</taxon>
        <taxon>Streptophyta</taxon>
        <taxon>Embryophyta</taxon>
        <taxon>Tracheophyta</taxon>
        <taxon>Spermatophyta</taxon>
        <taxon>Magnoliopsida</taxon>
        <taxon>eudicotyledons</taxon>
        <taxon>Gunneridae</taxon>
        <taxon>Pentapetalae</taxon>
        <taxon>asterids</taxon>
        <taxon>Ericales</taxon>
        <taxon>Theaceae</taxon>
        <taxon>Camellia</taxon>
    </lineage>
</organism>
<keyword evidence="11" id="KW-0472">Membrane</keyword>
<keyword evidence="9" id="KW-0408">Iron</keyword>
<comment type="subcellular location">
    <subcellularLocation>
        <location evidence="2">Membrane</location>
        <topology evidence="2">Single-pass membrane protein</topology>
    </subcellularLocation>
</comment>
<evidence type="ECO:0000256" key="1">
    <source>
        <dbReference type="ARBA" id="ARBA00001971"/>
    </source>
</evidence>
<evidence type="ECO:0000256" key="3">
    <source>
        <dbReference type="ARBA" id="ARBA00010617"/>
    </source>
</evidence>
<evidence type="ECO:0000256" key="11">
    <source>
        <dbReference type="ARBA" id="ARBA00023136"/>
    </source>
</evidence>
<evidence type="ECO:0000256" key="6">
    <source>
        <dbReference type="ARBA" id="ARBA00022723"/>
    </source>
</evidence>
<evidence type="ECO:0000256" key="5">
    <source>
        <dbReference type="ARBA" id="ARBA00022692"/>
    </source>
</evidence>
<comment type="similarity">
    <text evidence="3">Belongs to the cytochrome P450 family.</text>
</comment>
<evidence type="ECO:0000256" key="8">
    <source>
        <dbReference type="ARBA" id="ARBA00023002"/>
    </source>
</evidence>
<protein>
    <recommendedName>
        <fullName evidence="15">Cytochrome P450</fullName>
    </recommendedName>
</protein>
<dbReference type="PANTHER" id="PTHR47955">
    <property type="entry name" value="CYTOCHROME P450 FAMILY 71 PROTEIN"/>
    <property type="match status" value="1"/>
</dbReference>
<comment type="cofactor">
    <cofactor evidence="1">
        <name>heme</name>
        <dbReference type="ChEBI" id="CHEBI:30413"/>
    </cofactor>
</comment>
<proteinExistence type="inferred from homology"/>
<dbReference type="GO" id="GO:0016705">
    <property type="term" value="F:oxidoreductase activity, acting on paired donors, with incorporation or reduction of molecular oxygen"/>
    <property type="evidence" value="ECO:0007669"/>
    <property type="project" value="InterPro"/>
</dbReference>
<feature type="region of interest" description="Disordered" evidence="12">
    <location>
        <begin position="1"/>
        <end position="30"/>
    </location>
</feature>
<gene>
    <name evidence="13" type="ORF">HYC85_008591</name>
</gene>
<feature type="compositionally biased region" description="Polar residues" evidence="12">
    <location>
        <begin position="12"/>
        <end position="21"/>
    </location>
</feature>
<keyword evidence="6" id="KW-0479">Metal-binding</keyword>
<evidence type="ECO:0000256" key="2">
    <source>
        <dbReference type="ARBA" id="ARBA00004167"/>
    </source>
</evidence>
<dbReference type="GO" id="GO:0016020">
    <property type="term" value="C:membrane"/>
    <property type="evidence" value="ECO:0007669"/>
    <property type="project" value="UniProtKB-SubCell"/>
</dbReference>
<keyword evidence="10" id="KW-0503">Monooxygenase</keyword>
<comment type="caution">
    <text evidence="13">The sequence shown here is derived from an EMBL/GenBank/DDBJ whole genome shotgun (WGS) entry which is preliminary data.</text>
</comment>
<dbReference type="Pfam" id="PF00067">
    <property type="entry name" value="p450"/>
    <property type="match status" value="1"/>
</dbReference>
<keyword evidence="5" id="KW-0812">Transmembrane</keyword>
<dbReference type="PANTHER" id="PTHR47955:SF22">
    <property type="entry name" value="CYTOCHROME P450 83B1-LIKE"/>
    <property type="match status" value="1"/>
</dbReference>
<dbReference type="GO" id="GO:0020037">
    <property type="term" value="F:heme binding"/>
    <property type="evidence" value="ECO:0007669"/>
    <property type="project" value="InterPro"/>
</dbReference>
<dbReference type="AlphaFoldDB" id="A0A7J7HT86"/>
<name>A0A7J7HT86_CAMSI</name>
<sequence length="262" mass="29259">MAIPKKVPLPPSTCQSTSTGSGPLATGGFRIEGYEPRKRKAIGTSALEKAFNLAIREQLHSEIARISTWLNENPNSVPPHREEEISTPQCCCLYQLAQKPGPLMSIQLGSVSTLVISSAKMVKHGIKTPDLTFSSRPLLFEQRKLYYNGLDVAFSPYNDSWREIKKICLQESPILLSRKDKVSRIVKKISQLTDSSKSGFGKGYEESEGFERSRFHGLLNEAQAMMGSFFVSNYFPLMGLVDIVTGMSARLEKNFKELDLLY</sequence>